<keyword evidence="2" id="KW-1185">Reference proteome</keyword>
<accession>A0A7D9D6G0</accession>
<evidence type="ECO:0000313" key="2">
    <source>
        <dbReference type="Proteomes" id="UP001152795"/>
    </source>
</evidence>
<dbReference type="AlphaFoldDB" id="A0A7D9D6G0"/>
<organism evidence="1 2">
    <name type="scientific">Paramuricea clavata</name>
    <name type="common">Red gorgonian</name>
    <name type="synonym">Violescent sea-whip</name>
    <dbReference type="NCBI Taxonomy" id="317549"/>
    <lineage>
        <taxon>Eukaryota</taxon>
        <taxon>Metazoa</taxon>
        <taxon>Cnidaria</taxon>
        <taxon>Anthozoa</taxon>
        <taxon>Octocorallia</taxon>
        <taxon>Malacalcyonacea</taxon>
        <taxon>Plexauridae</taxon>
        <taxon>Paramuricea</taxon>
    </lineage>
</organism>
<proteinExistence type="predicted"/>
<name>A0A7D9D6G0_PARCT</name>
<evidence type="ECO:0000313" key="1">
    <source>
        <dbReference type="EMBL" id="CAB3977351.1"/>
    </source>
</evidence>
<sequence length="177" mass="20318">MFGTSNGRRMSLTPQNFWLVQDSVSSTTFNNSAKNIRQFSRSNEIDDFIRRTNQDNCVEMDDGEPLQFCNLKENILRLEELAKKNGISLDDDRLDNNGQYLIQQLCEVNPSANMFARRDSLGSACWFNAGRRFSGLKPEHLPEENRLAQLVCQLGLEHVRELPELPTEMINNCLLAY</sequence>
<gene>
    <name evidence="1" type="ORF">PACLA_8A077401</name>
</gene>
<protein>
    <submittedName>
        <fullName evidence="1">Uncharacterized protein</fullName>
    </submittedName>
</protein>
<dbReference type="Proteomes" id="UP001152795">
    <property type="component" value="Unassembled WGS sequence"/>
</dbReference>
<dbReference type="EMBL" id="CACRXK020000043">
    <property type="protein sequence ID" value="CAB3977351.1"/>
    <property type="molecule type" value="Genomic_DNA"/>
</dbReference>
<reference evidence="1" key="1">
    <citation type="submission" date="2020-04" db="EMBL/GenBank/DDBJ databases">
        <authorList>
            <person name="Alioto T."/>
            <person name="Alioto T."/>
            <person name="Gomez Garrido J."/>
        </authorList>
    </citation>
    <scope>NUCLEOTIDE SEQUENCE</scope>
    <source>
        <strain evidence="1">A484AB</strain>
    </source>
</reference>
<comment type="caution">
    <text evidence="1">The sequence shown here is derived from an EMBL/GenBank/DDBJ whole genome shotgun (WGS) entry which is preliminary data.</text>
</comment>